<dbReference type="EMBL" id="JAEOAH010000006">
    <property type="protein sequence ID" value="MBK3494632.1"/>
    <property type="molecule type" value="Genomic_DNA"/>
</dbReference>
<dbReference type="PROSITE" id="PS50887">
    <property type="entry name" value="GGDEF"/>
    <property type="match status" value="1"/>
</dbReference>
<feature type="transmembrane region" description="Helical" evidence="1">
    <location>
        <begin position="84"/>
        <end position="108"/>
    </location>
</feature>
<comment type="caution">
    <text evidence="3">The sequence shown here is derived from an EMBL/GenBank/DDBJ whole genome shotgun (WGS) entry which is preliminary data.</text>
</comment>
<evidence type="ECO:0000313" key="3">
    <source>
        <dbReference type="EMBL" id="MBK3494632.1"/>
    </source>
</evidence>
<dbReference type="NCBIfam" id="TIGR00254">
    <property type="entry name" value="GGDEF"/>
    <property type="match status" value="1"/>
</dbReference>
<keyword evidence="4" id="KW-1185">Reference proteome</keyword>
<evidence type="ECO:0000313" key="4">
    <source>
        <dbReference type="Proteomes" id="UP000618943"/>
    </source>
</evidence>
<dbReference type="InterPro" id="IPR000160">
    <property type="entry name" value="GGDEF_dom"/>
</dbReference>
<feature type="transmembrane region" description="Helical" evidence="1">
    <location>
        <begin position="36"/>
        <end position="53"/>
    </location>
</feature>
<name>A0ABS1H5D2_9BACL</name>
<evidence type="ECO:0000259" key="2">
    <source>
        <dbReference type="PROSITE" id="PS50887"/>
    </source>
</evidence>
<proteinExistence type="predicted"/>
<dbReference type="Gene3D" id="3.30.70.270">
    <property type="match status" value="1"/>
</dbReference>
<keyword evidence="1" id="KW-1133">Transmembrane helix</keyword>
<sequence length="285" mass="32958">MGRIFNVNKHSLMLITILVLLLQIPSYIMLEYEREGVLLYTFLLILIVVTLIFGTVTGLYFSLIFIFVIGSVLLYFNFASSTLAISLTLPLQVFFMYGVMLIILVLIAGRLHEIIISQEKLTQRLQAEVREFIAVDVETGFDNNYRMGLAVKEEMMRVDRYGKSFTLILLQIDHLKDFKKLYGEKEQKNLLKELAQTMDKAMRLTDKKFRYDKDRFAILLTETGGGSIDLVIDKLASKIKTHQLLNGKYVTLTFRTGYFVYEPRLDTTFEEIVSRVESEMVSHEL</sequence>
<dbReference type="SMART" id="SM00267">
    <property type="entry name" value="GGDEF"/>
    <property type="match status" value="1"/>
</dbReference>
<dbReference type="Proteomes" id="UP000618943">
    <property type="component" value="Unassembled WGS sequence"/>
</dbReference>
<dbReference type="InterPro" id="IPR043128">
    <property type="entry name" value="Rev_trsase/Diguanyl_cyclase"/>
</dbReference>
<keyword evidence="1" id="KW-0812">Transmembrane</keyword>
<dbReference type="RefSeq" id="WP_200748461.1">
    <property type="nucleotide sequence ID" value="NZ_JAEOAH010000006.1"/>
</dbReference>
<feature type="transmembrane region" description="Helical" evidence="1">
    <location>
        <begin position="12"/>
        <end position="30"/>
    </location>
</feature>
<dbReference type="InterPro" id="IPR029787">
    <property type="entry name" value="Nucleotide_cyclase"/>
</dbReference>
<feature type="domain" description="GGDEF" evidence="2">
    <location>
        <begin position="163"/>
        <end position="285"/>
    </location>
</feature>
<evidence type="ECO:0000256" key="1">
    <source>
        <dbReference type="SAM" id="Phobius"/>
    </source>
</evidence>
<reference evidence="3 4" key="1">
    <citation type="submission" date="2020-12" db="EMBL/GenBank/DDBJ databases">
        <title>YIM B01967 draft genome.</title>
        <authorList>
            <person name="Yan X."/>
        </authorList>
    </citation>
    <scope>NUCLEOTIDE SEQUENCE [LARGE SCALE GENOMIC DNA]</scope>
    <source>
        <strain evidence="3 4">YIM B01967</strain>
    </source>
</reference>
<dbReference type="SUPFAM" id="SSF55073">
    <property type="entry name" value="Nucleotide cyclase"/>
    <property type="match status" value="1"/>
</dbReference>
<keyword evidence="1" id="KW-0472">Membrane</keyword>
<organism evidence="3 4">
    <name type="scientific">Viridibacillus soli</name>
    <dbReference type="NCBI Taxonomy" id="2798301"/>
    <lineage>
        <taxon>Bacteria</taxon>
        <taxon>Bacillati</taxon>
        <taxon>Bacillota</taxon>
        <taxon>Bacilli</taxon>
        <taxon>Bacillales</taxon>
        <taxon>Caryophanaceae</taxon>
        <taxon>Viridibacillus</taxon>
    </lineage>
</organism>
<accession>A0ABS1H5D2</accession>
<gene>
    <name evidence="3" type="ORF">JFL43_07140</name>
</gene>
<feature type="transmembrane region" description="Helical" evidence="1">
    <location>
        <begin position="60"/>
        <end position="78"/>
    </location>
</feature>
<dbReference type="Pfam" id="PF00990">
    <property type="entry name" value="GGDEF"/>
    <property type="match status" value="1"/>
</dbReference>
<protein>
    <submittedName>
        <fullName evidence="3">Diguanylate cyclase</fullName>
    </submittedName>
</protein>